<protein>
    <submittedName>
        <fullName evidence="1">Uncharacterized protein</fullName>
    </submittedName>
</protein>
<accession>A0A0B1S6D3</accession>
<dbReference type="Proteomes" id="UP000053660">
    <property type="component" value="Unassembled WGS sequence"/>
</dbReference>
<organism evidence="1 2">
    <name type="scientific">Oesophagostomum dentatum</name>
    <name type="common">Nodular worm</name>
    <dbReference type="NCBI Taxonomy" id="61180"/>
    <lineage>
        <taxon>Eukaryota</taxon>
        <taxon>Metazoa</taxon>
        <taxon>Ecdysozoa</taxon>
        <taxon>Nematoda</taxon>
        <taxon>Chromadorea</taxon>
        <taxon>Rhabditida</taxon>
        <taxon>Rhabditina</taxon>
        <taxon>Rhabditomorpha</taxon>
        <taxon>Strongyloidea</taxon>
        <taxon>Strongylidae</taxon>
        <taxon>Oesophagostomum</taxon>
    </lineage>
</organism>
<dbReference type="OrthoDB" id="5815225at2759"/>
<keyword evidence="2" id="KW-1185">Reference proteome</keyword>
<reference evidence="1 2" key="1">
    <citation type="submission" date="2014-03" db="EMBL/GenBank/DDBJ databases">
        <title>Draft genome of the hookworm Oesophagostomum dentatum.</title>
        <authorList>
            <person name="Mitreva M."/>
        </authorList>
    </citation>
    <scope>NUCLEOTIDE SEQUENCE [LARGE SCALE GENOMIC DNA]</scope>
    <source>
        <strain evidence="1 2">OD-Hann</strain>
    </source>
</reference>
<evidence type="ECO:0000313" key="1">
    <source>
        <dbReference type="EMBL" id="KHJ79451.1"/>
    </source>
</evidence>
<dbReference type="EMBL" id="KN604930">
    <property type="protein sequence ID" value="KHJ79451.1"/>
    <property type="molecule type" value="Genomic_DNA"/>
</dbReference>
<gene>
    <name evidence="1" type="ORF">OESDEN_20902</name>
</gene>
<proteinExistence type="predicted"/>
<feature type="non-terminal residue" evidence="1">
    <location>
        <position position="1"/>
    </location>
</feature>
<dbReference type="AlphaFoldDB" id="A0A0B1S6D3"/>
<sequence>TAIVSHFNEFEDFFISSRLCRAFLMSAPTSTFGWWLAFFTRNQDAVYYLNDSRPLMRKTFVGTISVVTTATDKTRLWISIENTSLDIVCFRSRVEFFHNENHSLGAEIEFPCAIHIIFESIIQENENYSDFPQNNGESPAEKEF</sequence>
<name>A0A0B1S6D3_OESDE</name>
<evidence type="ECO:0000313" key="2">
    <source>
        <dbReference type="Proteomes" id="UP000053660"/>
    </source>
</evidence>